<dbReference type="Pfam" id="PF02626">
    <property type="entry name" value="CT_A_B"/>
    <property type="match status" value="1"/>
</dbReference>
<keyword evidence="6" id="KW-1185">Reference proteome</keyword>
<dbReference type="InterPro" id="IPR003778">
    <property type="entry name" value="CT_A_B"/>
</dbReference>
<dbReference type="PATRIC" id="fig|243160.12.peg.3397"/>
<evidence type="ECO:0000313" key="5">
    <source>
        <dbReference type="EMBL" id="AAU50113.1"/>
    </source>
</evidence>
<dbReference type="InterPro" id="IPR052708">
    <property type="entry name" value="PxpC"/>
</dbReference>
<dbReference type="PANTHER" id="PTHR43309">
    <property type="entry name" value="5-OXOPROLINASE SUBUNIT C"/>
    <property type="match status" value="1"/>
</dbReference>
<dbReference type="AlphaFoldDB" id="A0A0H2WL10"/>
<dbReference type="SUPFAM" id="SSF50891">
    <property type="entry name" value="Cyclophilin-like"/>
    <property type="match status" value="1"/>
</dbReference>
<keyword evidence="2 5" id="KW-0378">Hydrolase</keyword>
<dbReference type="InterPro" id="IPR029000">
    <property type="entry name" value="Cyclophilin-like_dom_sf"/>
</dbReference>
<evidence type="ECO:0000256" key="2">
    <source>
        <dbReference type="ARBA" id="ARBA00022801"/>
    </source>
</evidence>
<dbReference type="GO" id="GO:0005524">
    <property type="term" value="F:ATP binding"/>
    <property type="evidence" value="ECO:0007669"/>
    <property type="project" value="UniProtKB-KW"/>
</dbReference>
<dbReference type="eggNOG" id="COG1984">
    <property type="taxonomic scope" value="Bacteria"/>
</dbReference>
<sequence>MNSRQATGGIEVLRAGPLSTIQDLGRRGYRHLGVAQSGALDSLALEVGNRLVGNRPDAAAIEITLGPASFRFPRATRIAITGTEFGATLDGAPIYSWWSVPVAAGQTLSLPVAKRGMRGYLCIAGGIDVLPMLGSRSTDLASRFGGLGGRVLRDGDRLPTGAPPAGAPACVAPDAPEFGVKAPAWCAFARVDEAPRRHKHAHAVWAMPVRVLPGPQYASFTAAAKHAFWDEEWIVTPNSNRMGYRLAGVKLERAESADLLSHAVLPGTIQVPGNGQPIVLMNDAQTTGGYPRIGAVIRADLWKLAQARLNLPIRFVRVTDKAARDALAAERAYLRQIDIAIEMREEALQRALAARGGRMIPEDRTPPRGRS</sequence>
<protein>
    <submittedName>
        <fullName evidence="5">Allophanate hydrolase, subunit 2</fullName>
    </submittedName>
</protein>
<name>A0A0H2WL10_BURMA</name>
<evidence type="ECO:0000313" key="6">
    <source>
        <dbReference type="Proteomes" id="UP000006693"/>
    </source>
</evidence>
<dbReference type="KEGG" id="bma:BMA3310"/>
<dbReference type="GeneID" id="92980980"/>
<reference evidence="5 6" key="1">
    <citation type="journal article" date="2004" name="Proc. Natl. Acad. Sci. U.S.A.">
        <title>Structural flexibility in the Burkholderia mallei genome.</title>
        <authorList>
            <person name="Nierman W.C."/>
            <person name="DeShazer D."/>
            <person name="Kim H.S."/>
            <person name="Tettelin H."/>
            <person name="Nelson K.E."/>
            <person name="Feldblyum T."/>
            <person name="Ulrich R.L."/>
            <person name="Ronning C.M."/>
            <person name="Brinkac L.M."/>
            <person name="Daugherty S.C."/>
            <person name="Davidsen T.D."/>
            <person name="Deboy R.T."/>
            <person name="Dimitrov G."/>
            <person name="Dodson R.J."/>
            <person name="Durkin A.S."/>
            <person name="Gwinn M.L."/>
            <person name="Haft D.H."/>
            <person name="Khouri H."/>
            <person name="Kolonay J.F."/>
            <person name="Madupu R."/>
            <person name="Mohammoud Y."/>
            <person name="Nelson W.C."/>
            <person name="Radune D."/>
            <person name="Romero C.M."/>
            <person name="Sarria S."/>
            <person name="Selengut J."/>
            <person name="Shamblin C."/>
            <person name="Sullivan S.A."/>
            <person name="White O."/>
            <person name="Yu Y."/>
            <person name="Zafar N."/>
            <person name="Zhou L."/>
            <person name="Fraser C.M."/>
        </authorList>
    </citation>
    <scope>NUCLEOTIDE SEQUENCE [LARGE SCALE GENOMIC DNA]</scope>
    <source>
        <strain evidence="5 6">ATCC 23344</strain>
    </source>
</reference>
<dbReference type="SMART" id="SM00797">
    <property type="entry name" value="AHS2"/>
    <property type="match status" value="1"/>
</dbReference>
<dbReference type="Proteomes" id="UP000006693">
    <property type="component" value="Chromosome 1"/>
</dbReference>
<feature type="domain" description="Carboxyltransferase" evidence="4">
    <location>
        <begin position="31"/>
        <end position="333"/>
    </location>
</feature>
<dbReference type="NCBIfam" id="TIGR00724">
    <property type="entry name" value="urea_amlyse_rel"/>
    <property type="match status" value="1"/>
</dbReference>
<dbReference type="RefSeq" id="WP_004197226.1">
    <property type="nucleotide sequence ID" value="NC_006348.1"/>
</dbReference>
<dbReference type="EMBL" id="CP000010">
    <property type="protein sequence ID" value="AAU50113.1"/>
    <property type="molecule type" value="Genomic_DNA"/>
</dbReference>
<evidence type="ECO:0000256" key="3">
    <source>
        <dbReference type="ARBA" id="ARBA00022840"/>
    </source>
</evidence>
<keyword evidence="3" id="KW-0067">ATP-binding</keyword>
<dbReference type="GO" id="GO:0016787">
    <property type="term" value="F:hydrolase activity"/>
    <property type="evidence" value="ECO:0007669"/>
    <property type="project" value="UniProtKB-KW"/>
</dbReference>
<keyword evidence="1" id="KW-0547">Nucleotide-binding</keyword>
<evidence type="ECO:0000256" key="1">
    <source>
        <dbReference type="ARBA" id="ARBA00022741"/>
    </source>
</evidence>
<gene>
    <name evidence="5" type="ordered locus">BMA3310</name>
</gene>
<dbReference type="Gene3D" id="2.40.100.10">
    <property type="entry name" value="Cyclophilin-like"/>
    <property type="match status" value="1"/>
</dbReference>
<evidence type="ECO:0000259" key="4">
    <source>
        <dbReference type="SMART" id="SM00797"/>
    </source>
</evidence>
<accession>A0A0H2WL10</accession>
<dbReference type="HOGENOM" id="CLU_028967_0_3_4"/>
<dbReference type="PANTHER" id="PTHR43309:SF3">
    <property type="entry name" value="5-OXOPROLINASE SUBUNIT C"/>
    <property type="match status" value="1"/>
</dbReference>
<organism evidence="5 6">
    <name type="scientific">Burkholderia mallei (strain ATCC 23344)</name>
    <dbReference type="NCBI Taxonomy" id="243160"/>
    <lineage>
        <taxon>Bacteria</taxon>
        <taxon>Pseudomonadati</taxon>
        <taxon>Pseudomonadota</taxon>
        <taxon>Betaproteobacteria</taxon>
        <taxon>Burkholderiales</taxon>
        <taxon>Burkholderiaceae</taxon>
        <taxon>Burkholderia</taxon>
        <taxon>pseudomallei group</taxon>
    </lineage>
</organism>
<proteinExistence type="predicted"/>